<keyword evidence="5 15" id="KW-0999">Mitochondrion inner membrane</keyword>
<evidence type="ECO:0000256" key="3">
    <source>
        <dbReference type="ARBA" id="ARBA00022448"/>
    </source>
</evidence>
<keyword evidence="6" id="KW-0862">Zinc</keyword>
<keyword evidence="11 15" id="KW-1015">Disulfide bond</keyword>
<organism evidence="17 18">
    <name type="scientific">Trichodelitschia bisporula</name>
    <dbReference type="NCBI Taxonomy" id="703511"/>
    <lineage>
        <taxon>Eukaryota</taxon>
        <taxon>Fungi</taxon>
        <taxon>Dikarya</taxon>
        <taxon>Ascomycota</taxon>
        <taxon>Pezizomycotina</taxon>
        <taxon>Dothideomycetes</taxon>
        <taxon>Dothideomycetes incertae sedis</taxon>
        <taxon>Phaeotrichales</taxon>
        <taxon>Phaeotrichaceae</taxon>
        <taxon>Trichodelitschia</taxon>
    </lineage>
</organism>
<comment type="subcellular location">
    <subcellularLocation>
        <location evidence="1 15">Mitochondrion inner membrane</location>
        <topology evidence="1 15">Peripheral membrane protein</topology>
        <orientation evidence="1 15">Intermembrane side</orientation>
    </subcellularLocation>
</comment>
<protein>
    <recommendedName>
        <fullName evidence="15">Mitochondrial import inner membrane translocase subunit</fullName>
    </recommendedName>
</protein>
<evidence type="ECO:0000313" key="17">
    <source>
        <dbReference type="EMBL" id="KAF2401825.1"/>
    </source>
</evidence>
<dbReference type="GO" id="GO:0005743">
    <property type="term" value="C:mitochondrial inner membrane"/>
    <property type="evidence" value="ECO:0007669"/>
    <property type="project" value="UniProtKB-SubCell"/>
</dbReference>
<dbReference type="FunFam" id="1.10.287.810:FF:000002">
    <property type="entry name" value="Mitochondrial import inner membrane translocase subunit tim10"/>
    <property type="match status" value="1"/>
</dbReference>
<evidence type="ECO:0000256" key="2">
    <source>
        <dbReference type="ARBA" id="ARBA00006720"/>
    </source>
</evidence>
<keyword evidence="18" id="KW-1185">Reference proteome</keyword>
<gene>
    <name evidence="17" type="ORF">EJ06DRAFT_508008</name>
</gene>
<dbReference type="PANTHER" id="PTHR11038">
    <property type="entry name" value="MITOCHONDRIAL IMPORT INNER MEMBRANE TRANSLOCASE SUBUNIT TIM10"/>
    <property type="match status" value="1"/>
</dbReference>
<keyword evidence="12 15" id="KW-0143">Chaperone</keyword>
<comment type="domain">
    <text evidence="15">The twin CX3C motif contains 4 conserved Cys residues that form 2 disulfide bonds in the mitochondrial intermembrane space.</text>
</comment>
<evidence type="ECO:0000259" key="16">
    <source>
        <dbReference type="Pfam" id="PF02953"/>
    </source>
</evidence>
<reference evidence="17" key="1">
    <citation type="journal article" date="2020" name="Stud. Mycol.">
        <title>101 Dothideomycetes genomes: a test case for predicting lifestyles and emergence of pathogens.</title>
        <authorList>
            <person name="Haridas S."/>
            <person name="Albert R."/>
            <person name="Binder M."/>
            <person name="Bloem J."/>
            <person name="Labutti K."/>
            <person name="Salamov A."/>
            <person name="Andreopoulos B."/>
            <person name="Baker S."/>
            <person name="Barry K."/>
            <person name="Bills G."/>
            <person name="Bluhm B."/>
            <person name="Cannon C."/>
            <person name="Castanera R."/>
            <person name="Culley D."/>
            <person name="Daum C."/>
            <person name="Ezra D."/>
            <person name="Gonzalez J."/>
            <person name="Henrissat B."/>
            <person name="Kuo A."/>
            <person name="Liang C."/>
            <person name="Lipzen A."/>
            <person name="Lutzoni F."/>
            <person name="Magnuson J."/>
            <person name="Mondo S."/>
            <person name="Nolan M."/>
            <person name="Ohm R."/>
            <person name="Pangilinan J."/>
            <person name="Park H.-J."/>
            <person name="Ramirez L."/>
            <person name="Alfaro M."/>
            <person name="Sun H."/>
            <person name="Tritt A."/>
            <person name="Yoshinaga Y."/>
            <person name="Zwiers L.-H."/>
            <person name="Turgeon B."/>
            <person name="Goodwin S."/>
            <person name="Spatafora J."/>
            <person name="Crous P."/>
            <person name="Grigoriev I."/>
        </authorList>
    </citation>
    <scope>NUCLEOTIDE SEQUENCE</scope>
    <source>
        <strain evidence="17">CBS 262.69</strain>
    </source>
</reference>
<dbReference type="Proteomes" id="UP000799640">
    <property type="component" value="Unassembled WGS sequence"/>
</dbReference>
<evidence type="ECO:0000256" key="13">
    <source>
        <dbReference type="ARBA" id="ARBA00055537"/>
    </source>
</evidence>
<comment type="function">
    <text evidence="15">Mitochondrial intermembrane chaperone that participates in the import and insertion of some multi-pass transmembrane proteins into the mitochondrial inner membrane. Also required for the transfer of beta-barrel precursors from the TOM complex to the sorting and assembly machinery (SAM complex) of the outer membrane. Acts as a chaperone-like protein that protects the hydrophobic precursors from aggregation and guide them through the mitochondrial intermembrane space.</text>
</comment>
<evidence type="ECO:0000256" key="15">
    <source>
        <dbReference type="RuleBase" id="RU367043"/>
    </source>
</evidence>
<dbReference type="EMBL" id="ML996692">
    <property type="protein sequence ID" value="KAF2401825.1"/>
    <property type="molecule type" value="Genomic_DNA"/>
</dbReference>
<evidence type="ECO:0000256" key="5">
    <source>
        <dbReference type="ARBA" id="ARBA00022792"/>
    </source>
</evidence>
<keyword evidence="4" id="KW-0479">Metal-binding</keyword>
<feature type="domain" description="Tim10-like" evidence="16">
    <location>
        <begin position="18"/>
        <end position="81"/>
    </location>
</feature>
<comment type="similarity">
    <text evidence="2 15">Belongs to the small Tim family.</text>
</comment>
<comment type="function">
    <text evidence="13">Mitochondrial intermembrane chaperone that participates in the import and insertion of multi-pass transmembrane proteins into the mitochondrial inner membrane. Also required for the transfer of beta-barrel precursors from the TOM complex to the sorting and assembly machinery (SAM complex) of the outer membrane. Acts as a chaperone-like protein that protects the hydrophobic precursors from aggregation and guide them through the mitochondrial intermembrane space.</text>
</comment>
<evidence type="ECO:0000256" key="11">
    <source>
        <dbReference type="ARBA" id="ARBA00023157"/>
    </source>
</evidence>
<evidence type="ECO:0000256" key="10">
    <source>
        <dbReference type="ARBA" id="ARBA00023136"/>
    </source>
</evidence>
<dbReference type="InterPro" id="IPR004217">
    <property type="entry name" value="Tim10-like"/>
</dbReference>
<dbReference type="GO" id="GO:0045039">
    <property type="term" value="P:protein insertion into mitochondrial inner membrane"/>
    <property type="evidence" value="ECO:0007669"/>
    <property type="project" value="TreeGrafter"/>
</dbReference>
<accession>A0A6G1I1G7</accession>
<dbReference type="GO" id="GO:0015031">
    <property type="term" value="P:protein transport"/>
    <property type="evidence" value="ECO:0007669"/>
    <property type="project" value="UniProtKB-KW"/>
</dbReference>
<dbReference type="Gene3D" id="1.10.287.810">
    <property type="entry name" value="Mitochondrial import inner membrane translocase subunit tim13 like domains"/>
    <property type="match status" value="1"/>
</dbReference>
<dbReference type="PANTHER" id="PTHR11038:SF16">
    <property type="entry name" value="MITOCHONDRIAL IMPORT INNER MEMBRANE TRANSLOCASE SUBUNIT TIM10"/>
    <property type="match status" value="1"/>
</dbReference>
<keyword evidence="9 15" id="KW-0496">Mitochondrion</keyword>
<evidence type="ECO:0000256" key="12">
    <source>
        <dbReference type="ARBA" id="ARBA00023186"/>
    </source>
</evidence>
<dbReference type="Pfam" id="PF02953">
    <property type="entry name" value="zf-Tim10_DDP"/>
    <property type="match status" value="1"/>
</dbReference>
<name>A0A6G1I1G7_9PEZI</name>
<dbReference type="SUPFAM" id="SSF144122">
    <property type="entry name" value="Tim10-like"/>
    <property type="match status" value="1"/>
</dbReference>
<dbReference type="AlphaFoldDB" id="A0A6G1I1G7"/>
<keyword evidence="7 15" id="KW-0653">Protein transport</keyword>
<dbReference type="InterPro" id="IPR035427">
    <property type="entry name" value="Tim10-like_dom_sf"/>
</dbReference>
<evidence type="ECO:0000256" key="8">
    <source>
        <dbReference type="ARBA" id="ARBA00023010"/>
    </source>
</evidence>
<proteinExistence type="inferred from homology"/>
<evidence type="ECO:0000256" key="7">
    <source>
        <dbReference type="ARBA" id="ARBA00022927"/>
    </source>
</evidence>
<evidence type="ECO:0000256" key="4">
    <source>
        <dbReference type="ARBA" id="ARBA00022723"/>
    </source>
</evidence>
<evidence type="ECO:0000256" key="14">
    <source>
        <dbReference type="ARBA" id="ARBA00065568"/>
    </source>
</evidence>
<keyword evidence="8 15" id="KW-0811">Translocation</keyword>
<keyword evidence="10" id="KW-0472">Membrane</keyword>
<evidence type="ECO:0000256" key="6">
    <source>
        <dbReference type="ARBA" id="ARBA00022833"/>
    </source>
</evidence>
<dbReference type="OrthoDB" id="274922at2759"/>
<comment type="subunit">
    <text evidence="14">Heterohexamer; composed of 3 copies of TIM9 and 3 copies of TIM10, named soluble 70 kDa complex. Associates directly with the TIM22 complex, whose core is composed of TIM22 and TIM54. Interacts with the transmembrane regions of multi-pass transmembrane proteins in transit.</text>
</comment>
<sequence length="99" mass="10645">MSFLFGGGRPQPSSAEKIAAAETEIDMVTEMFNRIVRSCTTKCVQNDYREGELNKAEGVCLDRCVSKFFEVTMKVSEKMQSEGAAKAAAGGTGGGMFSM</sequence>
<evidence type="ECO:0000256" key="9">
    <source>
        <dbReference type="ARBA" id="ARBA00023128"/>
    </source>
</evidence>
<evidence type="ECO:0000313" key="18">
    <source>
        <dbReference type="Proteomes" id="UP000799640"/>
    </source>
</evidence>
<dbReference type="GO" id="GO:0046872">
    <property type="term" value="F:metal ion binding"/>
    <property type="evidence" value="ECO:0007669"/>
    <property type="project" value="UniProtKB-KW"/>
</dbReference>
<keyword evidence="3 15" id="KW-0813">Transport</keyword>
<evidence type="ECO:0000256" key="1">
    <source>
        <dbReference type="ARBA" id="ARBA00004137"/>
    </source>
</evidence>